<dbReference type="SUPFAM" id="SSF51735">
    <property type="entry name" value="NAD(P)-binding Rossmann-fold domains"/>
    <property type="match status" value="2"/>
</dbReference>
<feature type="domain" description="RCK N-terminal" evidence="7">
    <location>
        <begin position="230"/>
        <end position="347"/>
    </location>
</feature>
<dbReference type="NCBIfam" id="NF007031">
    <property type="entry name" value="PRK09496.1-2"/>
    <property type="match status" value="1"/>
</dbReference>
<dbReference type="AlphaFoldDB" id="C7NMS2"/>
<dbReference type="eggNOG" id="arCOG01959">
    <property type="taxonomic scope" value="Archaea"/>
</dbReference>
<feature type="domain" description="RCK C-terminal" evidence="8">
    <location>
        <begin position="367"/>
        <end position="448"/>
    </location>
</feature>
<accession>C7NMS2</accession>
<keyword evidence="5" id="KW-0520">NAD</keyword>
<dbReference type="NCBIfam" id="NF007034">
    <property type="entry name" value="PRK09496.2-1"/>
    <property type="match status" value="1"/>
</dbReference>
<dbReference type="HOGENOM" id="CLU_046525_0_0_2"/>
<dbReference type="OrthoDB" id="27588at2157"/>
<dbReference type="RefSeq" id="WP_015788960.1">
    <property type="nucleotide sequence ID" value="NC_013158.1"/>
</dbReference>
<feature type="domain" description="RCK C-terminal" evidence="8">
    <location>
        <begin position="139"/>
        <end position="226"/>
    </location>
</feature>
<comment type="function">
    <text evidence="1">Part of a potassium transport system.</text>
</comment>
<dbReference type="PANTHER" id="PTHR43833">
    <property type="entry name" value="POTASSIUM CHANNEL PROTEIN 2-RELATED-RELATED"/>
    <property type="match status" value="1"/>
</dbReference>
<dbReference type="PROSITE" id="PS51201">
    <property type="entry name" value="RCK_N"/>
    <property type="match status" value="2"/>
</dbReference>
<dbReference type="PANTHER" id="PTHR43833:SF5">
    <property type="entry name" value="TRK SYSTEM POTASSIUM UPTAKE PROTEIN TRKA"/>
    <property type="match status" value="1"/>
</dbReference>
<evidence type="ECO:0000313" key="9">
    <source>
        <dbReference type="EMBL" id="ACV11385.1"/>
    </source>
</evidence>
<dbReference type="InterPro" id="IPR050721">
    <property type="entry name" value="Trk_Ktr_HKT_K-transport"/>
</dbReference>
<dbReference type="EMBL" id="CP001687">
    <property type="protein sequence ID" value="ACV11385.1"/>
    <property type="molecule type" value="Genomic_DNA"/>
</dbReference>
<dbReference type="NCBIfam" id="NF007039">
    <property type="entry name" value="PRK09496.3-2"/>
    <property type="match status" value="1"/>
</dbReference>
<dbReference type="STRING" id="519442.Huta_1209"/>
<name>C7NMS2_HALUD</name>
<organism evidence="9 10">
    <name type="scientific">Halorhabdus utahensis (strain DSM 12940 / JCM 11049 / AX-2)</name>
    <dbReference type="NCBI Taxonomy" id="519442"/>
    <lineage>
        <taxon>Archaea</taxon>
        <taxon>Methanobacteriati</taxon>
        <taxon>Methanobacteriota</taxon>
        <taxon>Stenosarchaea group</taxon>
        <taxon>Halobacteria</taxon>
        <taxon>Halobacteriales</taxon>
        <taxon>Haloarculaceae</taxon>
        <taxon>Halorhabdus</taxon>
    </lineage>
</organism>
<evidence type="ECO:0000256" key="4">
    <source>
        <dbReference type="ARBA" id="ARBA00022958"/>
    </source>
</evidence>
<dbReference type="Proteomes" id="UP000002071">
    <property type="component" value="Chromosome"/>
</dbReference>
<dbReference type="PRINTS" id="PR00335">
    <property type="entry name" value="KUPTAKETRKA"/>
</dbReference>
<dbReference type="GO" id="GO:0005886">
    <property type="term" value="C:plasma membrane"/>
    <property type="evidence" value="ECO:0007669"/>
    <property type="project" value="InterPro"/>
</dbReference>
<feature type="domain" description="RCK N-terminal" evidence="7">
    <location>
        <begin position="1"/>
        <end position="119"/>
    </location>
</feature>
<evidence type="ECO:0000313" key="10">
    <source>
        <dbReference type="Proteomes" id="UP000002071"/>
    </source>
</evidence>
<dbReference type="GeneID" id="8383484"/>
<keyword evidence="2" id="KW-0813">Transport</keyword>
<dbReference type="Gene3D" id="3.40.50.720">
    <property type="entry name" value="NAD(P)-binding Rossmann-like Domain"/>
    <property type="match status" value="2"/>
</dbReference>
<evidence type="ECO:0000256" key="2">
    <source>
        <dbReference type="ARBA" id="ARBA00022448"/>
    </source>
</evidence>
<dbReference type="InterPro" id="IPR003148">
    <property type="entry name" value="RCK_N"/>
</dbReference>
<evidence type="ECO:0000259" key="8">
    <source>
        <dbReference type="PROSITE" id="PS51202"/>
    </source>
</evidence>
<dbReference type="Pfam" id="PF02080">
    <property type="entry name" value="TrkA_C"/>
    <property type="match status" value="2"/>
</dbReference>
<keyword evidence="10" id="KW-1185">Reference proteome</keyword>
<protein>
    <submittedName>
        <fullName evidence="9">TrkA-N domain protein</fullName>
    </submittedName>
</protein>
<keyword evidence="6" id="KW-0406">Ion transport</keyword>
<gene>
    <name evidence="9" type="ordered locus">Huta_1209</name>
</gene>
<evidence type="ECO:0000256" key="3">
    <source>
        <dbReference type="ARBA" id="ARBA00022538"/>
    </source>
</evidence>
<evidence type="ECO:0000256" key="5">
    <source>
        <dbReference type="ARBA" id="ARBA00023027"/>
    </source>
</evidence>
<reference evidence="9 10" key="1">
    <citation type="journal article" date="2009" name="Stand. Genomic Sci.">
        <title>Complete genome sequence of Halorhabdus utahensis type strain (AX-2).</title>
        <authorList>
            <person name="Anderson I."/>
            <person name="Tindall B.J."/>
            <person name="Pomrenke H."/>
            <person name="Goker M."/>
            <person name="Lapidus A."/>
            <person name="Nolan M."/>
            <person name="Copeland A."/>
            <person name="Glavina Del Rio T."/>
            <person name="Chen F."/>
            <person name="Tice H."/>
            <person name="Cheng J.F."/>
            <person name="Lucas S."/>
            <person name="Chertkov O."/>
            <person name="Bruce D."/>
            <person name="Brettin T."/>
            <person name="Detter J.C."/>
            <person name="Han C."/>
            <person name="Goodwin L."/>
            <person name="Land M."/>
            <person name="Hauser L."/>
            <person name="Chang Y.J."/>
            <person name="Jeffries C.D."/>
            <person name="Pitluck S."/>
            <person name="Pati A."/>
            <person name="Mavromatis K."/>
            <person name="Ivanova N."/>
            <person name="Ovchinnikova G."/>
            <person name="Chen A."/>
            <person name="Palaniappan K."/>
            <person name="Chain P."/>
            <person name="Rohde M."/>
            <person name="Bristow J."/>
            <person name="Eisen J.A."/>
            <person name="Markowitz V."/>
            <person name="Hugenholtz P."/>
            <person name="Kyrpides N.C."/>
            <person name="Klenk H.P."/>
        </authorList>
    </citation>
    <scope>NUCLEOTIDE SEQUENCE [LARGE SCALE GENOMIC DNA]</scope>
    <source>
        <strain evidence="10">DSM 12940 / JCM 11049 / AX-2</strain>
    </source>
</reference>
<keyword evidence="4" id="KW-0630">Potassium</keyword>
<dbReference type="GO" id="GO:0015079">
    <property type="term" value="F:potassium ion transmembrane transporter activity"/>
    <property type="evidence" value="ECO:0007669"/>
    <property type="project" value="InterPro"/>
</dbReference>
<evidence type="ECO:0000256" key="1">
    <source>
        <dbReference type="ARBA" id="ARBA00003660"/>
    </source>
</evidence>
<sequence length="448" mass="47696">MRVIVVGAGEVGSSIAESLADEHEVVVVDVDGDRVEALTYELDVLAIEGDGAAIETLEEAGLAAAELLIAVTDDDETNIVSCGTAKTLDDVTTIARVRNTKYLDTWENAEGALGVDVMVGTNLLTARKIASMIGLPAARDVDSFADGTIQMAEFELATGSPVAGQTVAEADRFDDLTFAAILCPDDDGTCDEIVVPRGDTRLSAGDEVIVIGTDEAVTAFSHAVAPDDDYHDVLLVGGSSVGYQTARLLEGRGIRPKLIERDPERAQFLAESLPKTTVLQADATDRDFLESENIDAVDVVVTTLESDEANLLAGLFAKRLGADRAIAVVEEGSYVDLFETVGIDVAVQPREVAAEEITRFTREEHAENVAIIESDRAEVIEVEIDDESVFHDRTIQSAAADLPDGVVVGAIVRDGEFVRPRGDTVVHAGDHVVFFVETTALDETLAKI</sequence>
<dbReference type="Gene3D" id="3.30.70.1450">
    <property type="entry name" value="Regulator of K+ conductance, C-terminal domain"/>
    <property type="match status" value="2"/>
</dbReference>
<dbReference type="InterPro" id="IPR036721">
    <property type="entry name" value="RCK_C_sf"/>
</dbReference>
<dbReference type="KEGG" id="hut:Huta_1209"/>
<dbReference type="InterPro" id="IPR006037">
    <property type="entry name" value="RCK_C"/>
</dbReference>
<evidence type="ECO:0000259" key="7">
    <source>
        <dbReference type="PROSITE" id="PS51201"/>
    </source>
</evidence>
<proteinExistence type="predicted"/>
<keyword evidence="3" id="KW-0633">Potassium transport</keyword>
<evidence type="ECO:0000256" key="6">
    <source>
        <dbReference type="ARBA" id="ARBA00023065"/>
    </source>
</evidence>
<dbReference type="InterPro" id="IPR036291">
    <property type="entry name" value="NAD(P)-bd_dom_sf"/>
</dbReference>
<dbReference type="Pfam" id="PF02254">
    <property type="entry name" value="TrkA_N"/>
    <property type="match status" value="2"/>
</dbReference>
<dbReference type="PROSITE" id="PS51202">
    <property type="entry name" value="RCK_C"/>
    <property type="match status" value="2"/>
</dbReference>
<dbReference type="InterPro" id="IPR006036">
    <property type="entry name" value="K_uptake_TrkA"/>
</dbReference>
<dbReference type="SUPFAM" id="SSF116726">
    <property type="entry name" value="TrkA C-terminal domain-like"/>
    <property type="match status" value="2"/>
</dbReference>